<dbReference type="RefSeq" id="WP_140997051.1">
    <property type="nucleotide sequence ID" value="NZ_VDCZ01000003.1"/>
</dbReference>
<accession>A0A6I4IG55</accession>
<name>A0A6I4IG55_9FLAO</name>
<gene>
    <name evidence="1" type="ORF">GOQ30_05690</name>
</gene>
<dbReference type="Proteomes" id="UP000431264">
    <property type="component" value="Unassembled WGS sequence"/>
</dbReference>
<dbReference type="OrthoDB" id="1376841at2"/>
<dbReference type="EMBL" id="WQLW01000003">
    <property type="protein sequence ID" value="MVO08655.1"/>
    <property type="molecule type" value="Genomic_DNA"/>
</dbReference>
<organism evidence="1 2">
    <name type="scientific">Flavobacterium profundi</name>
    <dbReference type="NCBI Taxonomy" id="1774945"/>
    <lineage>
        <taxon>Bacteria</taxon>
        <taxon>Pseudomonadati</taxon>
        <taxon>Bacteroidota</taxon>
        <taxon>Flavobacteriia</taxon>
        <taxon>Flavobacteriales</taxon>
        <taxon>Flavobacteriaceae</taxon>
        <taxon>Flavobacterium</taxon>
    </lineage>
</organism>
<sequence>MKHIKNIVFLLLFFSFWSCKTSETKESLVSHSNFEETSFTHISDSLLLEKYELEMVRDYLEDIDSISKEELDSILYENRMRIVDGKVTYAPDKSFKIFTIEMESCGAYCNSNWKSWVHFNLNTKEKIEPIDLNTIQAIYKLPDYKYLVLDESGGRSGVISVYCESAHLISFSLDSIVKHPIIQSKPENSFGFCQENGVDMEESPYIKYDIDKNQLVYLYGNNYGYSHDIDIDTIRQGQFNYSNGIFILEKENITVNDRENQRRGTE</sequence>
<protein>
    <submittedName>
        <fullName evidence="1">Uncharacterized protein</fullName>
    </submittedName>
</protein>
<proteinExistence type="predicted"/>
<dbReference type="AlphaFoldDB" id="A0A6I4IG55"/>
<keyword evidence="2" id="KW-1185">Reference proteome</keyword>
<evidence type="ECO:0000313" key="1">
    <source>
        <dbReference type="EMBL" id="MVO08655.1"/>
    </source>
</evidence>
<reference evidence="2" key="1">
    <citation type="submission" date="2019-05" db="EMBL/GenBank/DDBJ databases">
        <title>Flavobacterium profundi sp. nov., isolated from a deep-sea seamount.</title>
        <authorList>
            <person name="Zhang D.-C."/>
        </authorList>
    </citation>
    <scope>NUCLEOTIDE SEQUENCE [LARGE SCALE GENOMIC DNA]</scope>
    <source>
        <strain evidence="2">TP390</strain>
    </source>
</reference>
<evidence type="ECO:0000313" key="2">
    <source>
        <dbReference type="Proteomes" id="UP000431264"/>
    </source>
</evidence>
<comment type="caution">
    <text evidence="1">The sequence shown here is derived from an EMBL/GenBank/DDBJ whole genome shotgun (WGS) entry which is preliminary data.</text>
</comment>